<gene>
    <name evidence="2" type="ORF">BJ875DRAFT_114142</name>
</gene>
<feature type="compositionally biased region" description="Low complexity" evidence="1">
    <location>
        <begin position="264"/>
        <end position="287"/>
    </location>
</feature>
<name>A0A9P8C8L1_9HELO</name>
<evidence type="ECO:0000313" key="3">
    <source>
        <dbReference type="Proteomes" id="UP000824998"/>
    </source>
</evidence>
<dbReference type="Proteomes" id="UP000824998">
    <property type="component" value="Unassembled WGS sequence"/>
</dbReference>
<protein>
    <submittedName>
        <fullName evidence="2">Uncharacterized protein</fullName>
    </submittedName>
</protein>
<sequence>MSADGVPKMPSRTAGDSCAPFFSIPTKMHLGYYPILEAFRKPRPPLPPPPRPPSPPPPPLSLPSYIKIHISQLTCIVWHPSPRPRNRGPLFSAICKGSSTSLPWPPRRRQRICRRPTLFVPRYEVLQLHRKPHHGIMRLVWLSSSWKARLRLYVTRLPRPSLLLARIRKGEAEGREGGRFPLLSLLFFLLSSPLPLLLPVLSPLTLASNPDPFLCPLLPPPSYPSLLWSSSLLLFPALPTGDDQPAREPSPSSTKIDRPKFHLPTRTTTSRRAVSAARRAPVSRCVP</sequence>
<evidence type="ECO:0000256" key="1">
    <source>
        <dbReference type="SAM" id="MobiDB-lite"/>
    </source>
</evidence>
<dbReference type="EMBL" id="MU251379">
    <property type="protein sequence ID" value="KAG9237854.1"/>
    <property type="molecule type" value="Genomic_DNA"/>
</dbReference>
<proteinExistence type="predicted"/>
<keyword evidence="3" id="KW-1185">Reference proteome</keyword>
<feature type="region of interest" description="Disordered" evidence="1">
    <location>
        <begin position="242"/>
        <end position="287"/>
    </location>
</feature>
<comment type="caution">
    <text evidence="2">The sequence shown here is derived from an EMBL/GenBank/DDBJ whole genome shotgun (WGS) entry which is preliminary data.</text>
</comment>
<reference evidence="2" key="1">
    <citation type="journal article" date="2021" name="IMA Fungus">
        <title>Genomic characterization of three marine fungi, including Emericellopsis atlantica sp. nov. with signatures of a generalist lifestyle and marine biomass degradation.</title>
        <authorList>
            <person name="Hagestad O.C."/>
            <person name="Hou L."/>
            <person name="Andersen J.H."/>
            <person name="Hansen E.H."/>
            <person name="Altermark B."/>
            <person name="Li C."/>
            <person name="Kuhnert E."/>
            <person name="Cox R.J."/>
            <person name="Crous P.W."/>
            <person name="Spatafora J.W."/>
            <person name="Lail K."/>
            <person name="Amirebrahimi M."/>
            <person name="Lipzen A."/>
            <person name="Pangilinan J."/>
            <person name="Andreopoulos W."/>
            <person name="Hayes R.D."/>
            <person name="Ng V."/>
            <person name="Grigoriev I.V."/>
            <person name="Jackson S.A."/>
            <person name="Sutton T.D.S."/>
            <person name="Dobson A.D.W."/>
            <person name="Rama T."/>
        </authorList>
    </citation>
    <scope>NUCLEOTIDE SEQUENCE</scope>
    <source>
        <strain evidence="2">TRa018bII</strain>
    </source>
</reference>
<organism evidence="2 3">
    <name type="scientific">Amylocarpus encephaloides</name>
    <dbReference type="NCBI Taxonomy" id="45428"/>
    <lineage>
        <taxon>Eukaryota</taxon>
        <taxon>Fungi</taxon>
        <taxon>Dikarya</taxon>
        <taxon>Ascomycota</taxon>
        <taxon>Pezizomycotina</taxon>
        <taxon>Leotiomycetes</taxon>
        <taxon>Helotiales</taxon>
        <taxon>Helotiales incertae sedis</taxon>
        <taxon>Amylocarpus</taxon>
    </lineage>
</organism>
<dbReference type="AlphaFoldDB" id="A0A9P8C8L1"/>
<evidence type="ECO:0000313" key="2">
    <source>
        <dbReference type="EMBL" id="KAG9237854.1"/>
    </source>
</evidence>
<accession>A0A9P8C8L1</accession>